<protein>
    <recommendedName>
        <fullName evidence="3">FHA domain-containing protein</fullName>
    </recommendedName>
</protein>
<reference evidence="4" key="1">
    <citation type="submission" date="2023-06" db="EMBL/GenBank/DDBJ databases">
        <title>Genome-scale phylogeny and comparative genomics of the fungal order Sordariales.</title>
        <authorList>
            <consortium name="Lawrence Berkeley National Laboratory"/>
            <person name="Hensen N."/>
            <person name="Bonometti L."/>
            <person name="Westerberg I."/>
            <person name="Brannstrom I.O."/>
            <person name="Guillou S."/>
            <person name="Cros-Aarteil S."/>
            <person name="Calhoun S."/>
            <person name="Haridas S."/>
            <person name="Kuo A."/>
            <person name="Mondo S."/>
            <person name="Pangilinan J."/>
            <person name="Riley R."/>
            <person name="LaButti K."/>
            <person name="Andreopoulos B."/>
            <person name="Lipzen A."/>
            <person name="Chen C."/>
            <person name="Yanf M."/>
            <person name="Daum C."/>
            <person name="Ng V."/>
            <person name="Clum A."/>
            <person name="Steindorff A."/>
            <person name="Ohm R."/>
            <person name="Martin F."/>
            <person name="Silar P."/>
            <person name="Natvig D."/>
            <person name="Lalanne C."/>
            <person name="Gautier V."/>
            <person name="Ament-velasquez S.L."/>
            <person name="Kruys A."/>
            <person name="Hutchinson M.I."/>
            <person name="Powell A.J."/>
            <person name="Barry K."/>
            <person name="Miller A.N."/>
            <person name="Grigoriev I.V."/>
            <person name="Debuchy R."/>
            <person name="Gladieux P."/>
            <person name="Thoren M.H."/>
            <person name="Johannesson H."/>
        </authorList>
    </citation>
    <scope>NUCLEOTIDE SEQUENCE</scope>
    <source>
        <strain evidence="4">SMH3391-2</strain>
    </source>
</reference>
<feature type="compositionally biased region" description="Acidic residues" evidence="1">
    <location>
        <begin position="161"/>
        <end position="174"/>
    </location>
</feature>
<keyword evidence="5" id="KW-1185">Reference proteome</keyword>
<accession>A0AA39XLN3</accession>
<dbReference type="SMART" id="SM00240">
    <property type="entry name" value="FHA"/>
    <property type="match status" value="1"/>
</dbReference>
<dbReference type="PANTHER" id="PTHR15715">
    <property type="entry name" value="CENTROSOMAL PROTEIN OF 170 KDA"/>
    <property type="match status" value="1"/>
</dbReference>
<feature type="region of interest" description="Disordered" evidence="1">
    <location>
        <begin position="309"/>
        <end position="359"/>
    </location>
</feature>
<evidence type="ECO:0000313" key="5">
    <source>
        <dbReference type="Proteomes" id="UP001174934"/>
    </source>
</evidence>
<feature type="compositionally biased region" description="Acidic residues" evidence="1">
    <location>
        <begin position="244"/>
        <end position="262"/>
    </location>
</feature>
<gene>
    <name evidence="4" type="ORF">B0T17DRAFT_76112</name>
</gene>
<evidence type="ECO:0000313" key="4">
    <source>
        <dbReference type="EMBL" id="KAK0636314.1"/>
    </source>
</evidence>
<dbReference type="PANTHER" id="PTHR15715:SF48">
    <property type="entry name" value="FHA DOMAIN-CONTAINING PROTEIN"/>
    <property type="match status" value="1"/>
</dbReference>
<proteinExistence type="predicted"/>
<keyword evidence="2" id="KW-0472">Membrane</keyword>
<sequence length="843" mass="90587">MAASAGSAAKAVQVSLSMADMSASDALFPERRIMLDQDKDSIAIGRASKVQSKGFVEGKDNGWFSSPVMSRQHAEIVAELGERKIKIRDRGSLHGTYINDNTDRLPKDELRELQDGDRLKFGVPIWRGSEDFAPTSLTVGIKYHEHDDHGQGTNTYHVPEGSDDGSDDDDDYSSDDSRSVKENTEPAIAAPKTSTGSNAPHVIDLTQKLVRSSPQNASGSEIMPGTGNCEIIDLSSPSRSPLFIEDDDDDSDSVIEIPDDCPESAVDIESSPSPQRAASPELNVTSDTLAILSDFRGQLRYARSISDYDNDSLHLSTDDDERSMSGESQESMSDNESDGSSSDLDSDASSSIDDNDRGIDIDTAFDEFDEDIPSDAADYSSENEIYDDEQMDEAPSVVTFWVAPSVHADSPRITAHHEAATAMPHFGSAHTKGTAAVSIGGLLNEYKIPPYQPSARPGSSLGSLLIDPTVESSLVFKPAGSLIARQASPSDAAMPKSYIRGPSDSSRPPIAAVTLGEKYGKSDFFEAREQNKISPNLQKVNQPRASISVHALCNKDGPFVYPKTRTTGVLAARATIEELGKTSEQASTDQFCHLVFHKPTSSQQPIAPDMTLASEAVEPSQTIAAPAVETSTEVDTGLSPPEALVDRATPSPECEESTGNPLFSGHQMTNVERTHGLQDHHSLLPAPDTCHRQTNMGIPDILADYQPSTDKVKGKRKAEEISDVSHEDLGWEACEKSDSFEGSTEVPPFTRPIFASSAIPSVAPPSTEMSSTDALWKQTTTSALEKLQTDLARQASMTMASQDGRPTKRLRRVAERVAYAALGGVTAGAMIFGTLILTAPSFA</sequence>
<evidence type="ECO:0000256" key="1">
    <source>
        <dbReference type="SAM" id="MobiDB-lite"/>
    </source>
</evidence>
<dbReference type="InterPro" id="IPR051176">
    <property type="entry name" value="Cent_Immune-Sig_Mod"/>
</dbReference>
<keyword evidence="2" id="KW-0812">Transmembrane</keyword>
<dbReference type="InterPro" id="IPR008984">
    <property type="entry name" value="SMAD_FHA_dom_sf"/>
</dbReference>
<name>A0AA39XLN3_9PEZI</name>
<evidence type="ECO:0000259" key="3">
    <source>
        <dbReference type="PROSITE" id="PS50006"/>
    </source>
</evidence>
<feature type="compositionally biased region" description="Basic and acidic residues" evidence="1">
    <location>
        <begin position="175"/>
        <end position="184"/>
    </location>
</feature>
<feature type="domain" description="FHA" evidence="3">
    <location>
        <begin position="42"/>
        <end position="103"/>
    </location>
</feature>
<organism evidence="4 5">
    <name type="scientific">Bombardia bombarda</name>
    <dbReference type="NCBI Taxonomy" id="252184"/>
    <lineage>
        <taxon>Eukaryota</taxon>
        <taxon>Fungi</taxon>
        <taxon>Dikarya</taxon>
        <taxon>Ascomycota</taxon>
        <taxon>Pezizomycotina</taxon>
        <taxon>Sordariomycetes</taxon>
        <taxon>Sordariomycetidae</taxon>
        <taxon>Sordariales</taxon>
        <taxon>Lasiosphaeriaceae</taxon>
        <taxon>Bombardia</taxon>
    </lineage>
</organism>
<evidence type="ECO:0000256" key="2">
    <source>
        <dbReference type="SAM" id="Phobius"/>
    </source>
</evidence>
<feature type="region of interest" description="Disordered" evidence="1">
    <location>
        <begin position="627"/>
        <end position="663"/>
    </location>
</feature>
<dbReference type="GO" id="GO:0005737">
    <property type="term" value="C:cytoplasm"/>
    <property type="evidence" value="ECO:0007669"/>
    <property type="project" value="TreeGrafter"/>
</dbReference>
<dbReference type="Gene3D" id="2.60.200.20">
    <property type="match status" value="1"/>
</dbReference>
<feature type="region of interest" description="Disordered" evidence="1">
    <location>
        <begin position="145"/>
        <end position="200"/>
    </location>
</feature>
<feature type="transmembrane region" description="Helical" evidence="2">
    <location>
        <begin position="817"/>
        <end position="839"/>
    </location>
</feature>
<comment type="caution">
    <text evidence="4">The sequence shown here is derived from an EMBL/GenBank/DDBJ whole genome shotgun (WGS) entry which is preliminary data.</text>
</comment>
<dbReference type="PROSITE" id="PS50006">
    <property type="entry name" value="FHA_DOMAIN"/>
    <property type="match status" value="1"/>
</dbReference>
<dbReference type="InterPro" id="IPR000253">
    <property type="entry name" value="FHA_dom"/>
</dbReference>
<feature type="compositionally biased region" description="Polar residues" evidence="1">
    <location>
        <begin position="270"/>
        <end position="285"/>
    </location>
</feature>
<dbReference type="Pfam" id="PF00498">
    <property type="entry name" value="FHA"/>
    <property type="match status" value="1"/>
</dbReference>
<feature type="compositionally biased region" description="Low complexity" evidence="1">
    <location>
        <begin position="331"/>
        <end position="352"/>
    </location>
</feature>
<dbReference type="EMBL" id="JAULSR010000001">
    <property type="protein sequence ID" value="KAK0636314.1"/>
    <property type="molecule type" value="Genomic_DNA"/>
</dbReference>
<keyword evidence="2" id="KW-1133">Transmembrane helix</keyword>
<dbReference type="AlphaFoldDB" id="A0AA39XLN3"/>
<dbReference type="Proteomes" id="UP001174934">
    <property type="component" value="Unassembled WGS sequence"/>
</dbReference>
<feature type="region of interest" description="Disordered" evidence="1">
    <location>
        <begin position="238"/>
        <end position="285"/>
    </location>
</feature>
<dbReference type="SUPFAM" id="SSF49879">
    <property type="entry name" value="SMAD/FHA domain"/>
    <property type="match status" value="1"/>
</dbReference>